<feature type="transmembrane region" description="Helical" evidence="1">
    <location>
        <begin position="45"/>
        <end position="63"/>
    </location>
</feature>
<evidence type="ECO:0000313" key="3">
    <source>
        <dbReference type="EMBL" id="GEE00576.1"/>
    </source>
</evidence>
<accession>A0A7I9V5B0</accession>
<keyword evidence="1" id="KW-0472">Membrane</keyword>
<keyword evidence="1" id="KW-0812">Transmembrane</keyword>
<keyword evidence="1" id="KW-1133">Transmembrane helix</keyword>
<sequence>MNPVDETSAATTWSTPVPAGIALIGAGAALLAAAAASFAEPPAMVFIGIAAVGLVVTGVIALVRRPRIALYEGPRIAVRTITGRVDLTPDDVLKVGVLHTRRLAGRSRQLVLDLPDDRLLVFGRWDLGVDPAVVADALRDAGFRGDAESPAVS</sequence>
<dbReference type="Proteomes" id="UP000444960">
    <property type="component" value="Unassembled WGS sequence"/>
</dbReference>
<gene>
    <name evidence="3" type="ORF">nbrc107696_10220</name>
</gene>
<evidence type="ECO:0000256" key="1">
    <source>
        <dbReference type="SAM" id="Phobius"/>
    </source>
</evidence>
<evidence type="ECO:0000313" key="4">
    <source>
        <dbReference type="Proteomes" id="UP000444960"/>
    </source>
</evidence>
<dbReference type="InterPro" id="IPR019692">
    <property type="entry name" value="CFP-6_PH"/>
</dbReference>
<feature type="domain" description="Low molecular weight protein antigen 6 PH" evidence="2">
    <location>
        <begin position="75"/>
        <end position="142"/>
    </location>
</feature>
<protein>
    <recommendedName>
        <fullName evidence="2">Low molecular weight protein antigen 6 PH domain-containing protein</fullName>
    </recommendedName>
</protein>
<dbReference type="Pfam" id="PF10756">
    <property type="entry name" value="bPH_6"/>
    <property type="match status" value="1"/>
</dbReference>
<dbReference type="AlphaFoldDB" id="A0A7I9V5B0"/>
<proteinExistence type="predicted"/>
<evidence type="ECO:0000259" key="2">
    <source>
        <dbReference type="Pfam" id="PF10756"/>
    </source>
</evidence>
<feature type="transmembrane region" description="Helical" evidence="1">
    <location>
        <begin position="21"/>
        <end position="39"/>
    </location>
</feature>
<organism evidence="3 4">
    <name type="scientific">Gordonia spumicola</name>
    <dbReference type="NCBI Taxonomy" id="589161"/>
    <lineage>
        <taxon>Bacteria</taxon>
        <taxon>Bacillati</taxon>
        <taxon>Actinomycetota</taxon>
        <taxon>Actinomycetes</taxon>
        <taxon>Mycobacteriales</taxon>
        <taxon>Gordoniaceae</taxon>
        <taxon>Gordonia</taxon>
    </lineage>
</organism>
<comment type="caution">
    <text evidence="3">The sequence shown here is derived from an EMBL/GenBank/DDBJ whole genome shotgun (WGS) entry which is preliminary data.</text>
</comment>
<reference evidence="4" key="1">
    <citation type="submission" date="2019-06" db="EMBL/GenBank/DDBJ databases">
        <title>Gordonia isolated from sludge of a wastewater treatment plant.</title>
        <authorList>
            <person name="Tamura T."/>
            <person name="Aoyama K."/>
            <person name="Kang Y."/>
            <person name="Saito S."/>
            <person name="Akiyama N."/>
            <person name="Yazawa K."/>
            <person name="Gonoi T."/>
            <person name="Mikami Y."/>
        </authorList>
    </citation>
    <scope>NUCLEOTIDE SEQUENCE [LARGE SCALE GENOMIC DNA]</scope>
    <source>
        <strain evidence="4">NBRC 107696</strain>
    </source>
</reference>
<name>A0A7I9V5B0_9ACTN</name>
<dbReference type="OrthoDB" id="4381453at2"/>
<keyword evidence="4" id="KW-1185">Reference proteome</keyword>
<dbReference type="EMBL" id="BJOV01000002">
    <property type="protein sequence ID" value="GEE00576.1"/>
    <property type="molecule type" value="Genomic_DNA"/>
</dbReference>